<accession>A0A0F4YU43</accession>
<keyword evidence="4" id="KW-0143">Chaperone</keyword>
<keyword evidence="12" id="KW-1185">Reference proteome</keyword>
<dbReference type="GeneID" id="25316496"/>
<keyword evidence="6" id="KW-0539">Nucleus</keyword>
<dbReference type="GO" id="GO:0006260">
    <property type="term" value="P:DNA replication"/>
    <property type="evidence" value="ECO:0007669"/>
    <property type="project" value="UniProtKB-KW"/>
</dbReference>
<organism evidence="11 12">
    <name type="scientific">Rasamsonia emersonii (strain ATCC 16479 / CBS 393.64 / IMI 116815)</name>
    <dbReference type="NCBI Taxonomy" id="1408163"/>
    <lineage>
        <taxon>Eukaryota</taxon>
        <taxon>Fungi</taxon>
        <taxon>Dikarya</taxon>
        <taxon>Ascomycota</taxon>
        <taxon>Pezizomycotina</taxon>
        <taxon>Eurotiomycetes</taxon>
        <taxon>Eurotiomycetidae</taxon>
        <taxon>Eurotiales</taxon>
        <taxon>Trichocomaceae</taxon>
        <taxon>Rasamsonia</taxon>
    </lineage>
</organism>
<evidence type="ECO:0000256" key="6">
    <source>
        <dbReference type="ARBA" id="ARBA00023242"/>
    </source>
</evidence>
<dbReference type="InterPro" id="IPR021644">
    <property type="entry name" value="CAF-1_p150_acidic"/>
</dbReference>
<dbReference type="InterPro" id="IPR022043">
    <property type="entry name" value="CAF1A_DD"/>
</dbReference>
<dbReference type="AlphaFoldDB" id="A0A0F4YU43"/>
<dbReference type="Pfam" id="PF12253">
    <property type="entry name" value="CAF1A_dimeriz"/>
    <property type="match status" value="1"/>
</dbReference>
<feature type="region of interest" description="Disordered" evidence="7">
    <location>
        <begin position="421"/>
        <end position="475"/>
    </location>
</feature>
<feature type="compositionally biased region" description="Low complexity" evidence="7">
    <location>
        <begin position="233"/>
        <end position="263"/>
    </location>
</feature>
<protein>
    <submittedName>
        <fullName evidence="11">Chromatin assembly factor 1 subunit A</fullName>
    </submittedName>
</protein>
<reference evidence="11 12" key="1">
    <citation type="submission" date="2015-04" db="EMBL/GenBank/DDBJ databases">
        <authorList>
            <person name="Heijne W.H."/>
            <person name="Fedorova N.D."/>
            <person name="Nierman W.C."/>
            <person name="Vollebregt A.W."/>
            <person name="Zhao Z."/>
            <person name="Wu L."/>
            <person name="Kumar M."/>
            <person name="Stam H."/>
            <person name="van den Berg M.A."/>
            <person name="Pel H.J."/>
        </authorList>
    </citation>
    <scope>NUCLEOTIDE SEQUENCE [LARGE SCALE GENOMIC DNA]</scope>
    <source>
        <strain evidence="11 12">CBS 393.64</strain>
    </source>
</reference>
<proteinExistence type="predicted"/>
<keyword evidence="5" id="KW-0234">DNA repair</keyword>
<dbReference type="GO" id="GO:0005634">
    <property type="term" value="C:nucleus"/>
    <property type="evidence" value="ECO:0007669"/>
    <property type="project" value="UniProtKB-SubCell"/>
</dbReference>
<dbReference type="GO" id="GO:0006334">
    <property type="term" value="P:nucleosome assembly"/>
    <property type="evidence" value="ECO:0007669"/>
    <property type="project" value="TreeGrafter"/>
</dbReference>
<evidence type="ECO:0000313" key="12">
    <source>
        <dbReference type="Proteomes" id="UP000053958"/>
    </source>
</evidence>
<feature type="domain" description="Chromatin assembly factor 1 subunit Cac1-like C-terminal" evidence="10">
    <location>
        <begin position="590"/>
        <end position="645"/>
    </location>
</feature>
<feature type="region of interest" description="Disordered" evidence="7">
    <location>
        <begin position="552"/>
        <end position="587"/>
    </location>
</feature>
<keyword evidence="2" id="KW-0235">DNA replication</keyword>
<evidence type="ECO:0000256" key="7">
    <source>
        <dbReference type="SAM" id="MobiDB-lite"/>
    </source>
</evidence>
<evidence type="ECO:0000256" key="3">
    <source>
        <dbReference type="ARBA" id="ARBA00022763"/>
    </source>
</evidence>
<feature type="compositionally biased region" description="Acidic residues" evidence="7">
    <location>
        <begin position="427"/>
        <end position="471"/>
    </location>
</feature>
<comment type="subcellular location">
    <subcellularLocation>
        <location evidence="1">Nucleus</location>
    </subcellularLocation>
</comment>
<dbReference type="EMBL" id="LASV01000167">
    <property type="protein sequence ID" value="KKA21802.1"/>
    <property type="molecule type" value="Genomic_DNA"/>
</dbReference>
<dbReference type="Proteomes" id="UP000053958">
    <property type="component" value="Unassembled WGS sequence"/>
</dbReference>
<evidence type="ECO:0000256" key="4">
    <source>
        <dbReference type="ARBA" id="ARBA00023186"/>
    </source>
</evidence>
<dbReference type="PANTHER" id="PTHR15272:SF0">
    <property type="entry name" value="CHROMATIN ASSEMBLY FACTOR 1 SUBUNIT A"/>
    <property type="match status" value="1"/>
</dbReference>
<evidence type="ECO:0000313" key="11">
    <source>
        <dbReference type="EMBL" id="KKA21802.1"/>
    </source>
</evidence>
<feature type="compositionally biased region" description="Polar residues" evidence="7">
    <location>
        <begin position="552"/>
        <end position="576"/>
    </location>
</feature>
<dbReference type="GO" id="GO:0033186">
    <property type="term" value="C:CAF-1 complex"/>
    <property type="evidence" value="ECO:0007669"/>
    <property type="project" value="TreeGrafter"/>
</dbReference>
<evidence type="ECO:0000256" key="5">
    <source>
        <dbReference type="ARBA" id="ARBA00023204"/>
    </source>
</evidence>
<name>A0A0F4YU43_RASE3</name>
<dbReference type="OrthoDB" id="79480at2759"/>
<dbReference type="STRING" id="1408163.A0A0F4YU43"/>
<evidence type="ECO:0000256" key="1">
    <source>
        <dbReference type="ARBA" id="ARBA00004123"/>
    </source>
</evidence>
<evidence type="ECO:0000259" key="8">
    <source>
        <dbReference type="Pfam" id="PF11600"/>
    </source>
</evidence>
<feature type="compositionally biased region" description="Low complexity" evidence="7">
    <location>
        <begin position="1"/>
        <end position="10"/>
    </location>
</feature>
<comment type="caution">
    <text evidence="11">The sequence shown here is derived from an EMBL/GenBank/DDBJ whole genome shotgun (WGS) entry which is preliminary data.</text>
</comment>
<dbReference type="Pfam" id="PF21796">
    <property type="entry name" value="Cac1_C"/>
    <property type="match status" value="1"/>
</dbReference>
<gene>
    <name evidence="11" type="ORF">T310_4148</name>
</gene>
<dbReference type="InterPro" id="IPR048800">
    <property type="entry name" value="Cac1-like_C"/>
</dbReference>
<dbReference type="Pfam" id="PF11600">
    <property type="entry name" value="CAF1A_acidic"/>
    <property type="match status" value="1"/>
</dbReference>
<evidence type="ECO:0000259" key="10">
    <source>
        <dbReference type="Pfam" id="PF21796"/>
    </source>
</evidence>
<dbReference type="PANTHER" id="PTHR15272">
    <property type="entry name" value="CHROMATIN ASSEMBLY FACTOR 1 SUBUNIT A CAF-1 SUBUNIT A"/>
    <property type="match status" value="1"/>
</dbReference>
<feature type="compositionally biased region" description="Basic and acidic residues" evidence="7">
    <location>
        <begin position="151"/>
        <end position="229"/>
    </location>
</feature>
<feature type="region of interest" description="Disordered" evidence="7">
    <location>
        <begin position="1"/>
        <end position="270"/>
    </location>
</feature>
<feature type="compositionally biased region" description="Basic and acidic residues" evidence="7">
    <location>
        <begin position="29"/>
        <end position="50"/>
    </location>
</feature>
<feature type="compositionally biased region" description="Polar residues" evidence="7">
    <location>
        <begin position="107"/>
        <end position="118"/>
    </location>
</feature>
<keyword evidence="3" id="KW-0227">DNA damage</keyword>
<dbReference type="RefSeq" id="XP_013328414.1">
    <property type="nucleotide sequence ID" value="XM_013472960.1"/>
</dbReference>
<feature type="domain" description="Chromatin assembly factor 1 p150 subunit acidic region" evidence="8">
    <location>
        <begin position="139"/>
        <end position="251"/>
    </location>
</feature>
<evidence type="ECO:0000256" key="2">
    <source>
        <dbReference type="ARBA" id="ARBA00022705"/>
    </source>
</evidence>
<dbReference type="GO" id="GO:0006281">
    <property type="term" value="P:DNA repair"/>
    <property type="evidence" value="ECO:0007669"/>
    <property type="project" value="UniProtKB-KW"/>
</dbReference>
<sequence length="646" mass="72616">MDVSVESSAPVPSPLGPSFPSSPTNSRKRTFDEVHNDDGAEARKIQRSDQEENQENWAPSEHDQATVEKPAPTDICPPASTVMPENNKDGHPPPSSPRAEQKKEGSENSALATLSAADTNMPVPTPSTPQHSAASSANNPAKKRKLSPASKEAKRLEKEEKERLKQEEKARKEEEKRIKEEERKKREAEREEERKKREEKRKQKEEEKMAKEEEKRRKEEEKLKKERAQMKLSAFFTKPTTTTTAVSSSNAESSTGEAAGSTSADKEPEKVLSDYEKEFPEFFVQSHTKLAPQHRFERDLEATEHICRKLDALLKGNVEGLPVPHSFRGSEMFKIIPYRRRRGRNVMPVKEIITKIQNYVNTIDLTGESSKTQNPMELLKKVTMKTLKFGEDVRPPYQGTFTKPLPAATAVKLCKKPNSRALPDTNYDYDSEAEWEEPEEGEDLDSEGEEEISEDGDDDMEGFLDDSEDPQVDGRRRLIVGDLEPVCTGIRWQEDSESDPEMQAYRMEIISDTVRYPIDPFSTAYWPKPKAVEQAAAKGSLAAPGTSARTTLHAYSTNPQSSLAPPTHSLASTEAATSGKAKRAFPPEQLDEFKQVVEGSDLTKTGLIEVLKKRFPKVSKDVLKDTLHQVAERVGQKESEKKWVCK</sequence>
<feature type="domain" description="Chromatin assembly factor 1 subunit A dimerization" evidence="9">
    <location>
        <begin position="385"/>
        <end position="459"/>
    </location>
</feature>
<evidence type="ECO:0000259" key="9">
    <source>
        <dbReference type="Pfam" id="PF12253"/>
    </source>
</evidence>